<dbReference type="Gramene" id="evm.model.07.1073">
    <property type="protein sequence ID" value="cds.evm.model.07.1073"/>
    <property type="gene ID" value="evm.TU.07.1073"/>
</dbReference>
<dbReference type="AlphaFoldDB" id="A0A803Q162"/>
<proteinExistence type="predicted"/>
<organism evidence="13 14">
    <name type="scientific">Cannabis sativa</name>
    <name type="common">Hemp</name>
    <name type="synonym">Marijuana</name>
    <dbReference type="NCBI Taxonomy" id="3483"/>
    <lineage>
        <taxon>Eukaryota</taxon>
        <taxon>Viridiplantae</taxon>
        <taxon>Streptophyta</taxon>
        <taxon>Embryophyta</taxon>
        <taxon>Tracheophyta</taxon>
        <taxon>Spermatophyta</taxon>
        <taxon>Magnoliopsida</taxon>
        <taxon>eudicotyledons</taxon>
        <taxon>Gunneridae</taxon>
        <taxon>Pentapetalae</taxon>
        <taxon>rosids</taxon>
        <taxon>fabids</taxon>
        <taxon>Rosales</taxon>
        <taxon>Cannabaceae</taxon>
        <taxon>Cannabis</taxon>
    </lineage>
</organism>
<dbReference type="InterPro" id="IPR052035">
    <property type="entry name" value="ZnF_BED_domain_contain"/>
</dbReference>
<evidence type="ECO:0000313" key="13">
    <source>
        <dbReference type="EnsemblPlants" id="cds.evm.model.07.1073"/>
    </source>
</evidence>
<keyword evidence="8" id="KW-0804">Transcription</keyword>
<dbReference type="InterPro" id="IPR012337">
    <property type="entry name" value="RNaseH-like_sf"/>
</dbReference>
<keyword evidence="7" id="KW-0238">DNA-binding</keyword>
<dbReference type="InterPro" id="IPR003656">
    <property type="entry name" value="Znf_BED"/>
</dbReference>
<dbReference type="InterPro" id="IPR025525">
    <property type="entry name" value="hAT-like_transposase_RNase-H"/>
</dbReference>
<accession>A0A803Q162</accession>
<dbReference type="GO" id="GO:0003677">
    <property type="term" value="F:DNA binding"/>
    <property type="evidence" value="ECO:0007669"/>
    <property type="project" value="UniProtKB-KW"/>
</dbReference>
<protein>
    <recommendedName>
        <fullName evidence="15">Transposase</fullName>
    </recommendedName>
</protein>
<dbReference type="OMA" id="INCINQW"/>
<evidence type="ECO:0000256" key="4">
    <source>
        <dbReference type="ARBA" id="ARBA00022771"/>
    </source>
</evidence>
<dbReference type="Proteomes" id="UP000596661">
    <property type="component" value="Chromosome 7"/>
</dbReference>
<evidence type="ECO:0000256" key="8">
    <source>
        <dbReference type="ARBA" id="ARBA00023163"/>
    </source>
</evidence>
<feature type="domain" description="BED-type" evidence="10">
    <location>
        <begin position="12"/>
        <end position="45"/>
    </location>
</feature>
<name>A0A803Q162_CANSA</name>
<dbReference type="SMART" id="SM00614">
    <property type="entry name" value="ZnF_BED"/>
    <property type="match status" value="1"/>
</dbReference>
<dbReference type="GO" id="GO:0005634">
    <property type="term" value="C:nucleus"/>
    <property type="evidence" value="ECO:0007669"/>
    <property type="project" value="UniProtKB-SubCell"/>
</dbReference>
<evidence type="ECO:0000256" key="1">
    <source>
        <dbReference type="ARBA" id="ARBA00004123"/>
    </source>
</evidence>
<dbReference type="Pfam" id="PF05699">
    <property type="entry name" value="Dimer_Tnp_hAT"/>
    <property type="match status" value="1"/>
</dbReference>
<evidence type="ECO:0000256" key="2">
    <source>
        <dbReference type="ARBA" id="ARBA00011738"/>
    </source>
</evidence>
<dbReference type="PANTHER" id="PTHR46481:SF2">
    <property type="entry name" value="BED-TYPE DOMAIN-CONTAINING PROTEIN"/>
    <property type="match status" value="1"/>
</dbReference>
<dbReference type="InterPro" id="IPR008906">
    <property type="entry name" value="HATC_C_dom"/>
</dbReference>
<dbReference type="Pfam" id="PF14372">
    <property type="entry name" value="hAT-like_RNase-H"/>
    <property type="match status" value="1"/>
</dbReference>
<feature type="domain" description="hAT-like transposase RNase-H fold" evidence="12">
    <location>
        <begin position="363"/>
        <end position="466"/>
    </location>
</feature>
<reference evidence="13" key="1">
    <citation type="submission" date="2018-11" db="EMBL/GenBank/DDBJ databases">
        <authorList>
            <person name="Grassa J C."/>
        </authorList>
    </citation>
    <scope>NUCLEOTIDE SEQUENCE [LARGE SCALE GENOMIC DNA]</scope>
</reference>
<comment type="subunit">
    <text evidence="2">Homodimer.</text>
</comment>
<keyword evidence="3" id="KW-0479">Metal-binding</keyword>
<sequence length="606" mass="70154">MVKGANGKEEERERAQCNYCEADYAGDSKNCGTSTLWSHIEHKCKQCPFSTYVQKHTKQGMITDYFTKTIQDSEVNSSKTRTSMFSQATVRELIGKYFIIGELPFRHIEGKGFRLLVSHFFPTFEFPSRVTIARDIYQLFLEEKKNLRKAFVNRRLSLTTDCWTSIQSISYMCLTAQWIDDSWKMQKRIISFIQVPSHKGDMVAKELINCINQWGITQLFSIRVDNASSNDVALRKVKEYLTERDKALVLDGEMFHMRCCAHILNLVVNDGFKDMSYVISSIRNAVRYVRSSPARLKQFREASLKYKSVFKYMEGDVYYTKYFEEERVNGEKLDGPPEASDWSNAEVFVKFLNSFYQLTLKFSGSLYVTSNLFFQEILQVQVELNDMKASKDELISKMAGSMQLKFNKYWGNVEKVNLLEYIASILDPRFKLDVVRNGFRYFYDAITAEIMIKKVKNMMTRLYAFYQKIVVLPNSSNDQQATENATFKFNASSSSTSFLIKLRFVSSEVATNDLDDYLNDRKEKLLDNVDFDILDWWKRNSSKYPIVSHIAKDVLAVQISSVASELAFFTGGRILDPFRNSLSPKTVEALICSKNSLTWQFIQARP</sequence>
<dbReference type="GO" id="GO:0046983">
    <property type="term" value="F:protein dimerization activity"/>
    <property type="evidence" value="ECO:0007669"/>
    <property type="project" value="InterPro"/>
</dbReference>
<keyword evidence="9" id="KW-0539">Nucleus</keyword>
<keyword evidence="6" id="KW-0805">Transcription regulation</keyword>
<comment type="subcellular location">
    <subcellularLocation>
        <location evidence="1">Nucleus</location>
    </subcellularLocation>
</comment>
<dbReference type="SUPFAM" id="SSF53098">
    <property type="entry name" value="Ribonuclease H-like"/>
    <property type="match status" value="1"/>
</dbReference>
<evidence type="ECO:0000256" key="6">
    <source>
        <dbReference type="ARBA" id="ARBA00023015"/>
    </source>
</evidence>
<evidence type="ECO:0000313" key="14">
    <source>
        <dbReference type="Proteomes" id="UP000596661"/>
    </source>
</evidence>
<dbReference type="PANTHER" id="PTHR46481">
    <property type="entry name" value="ZINC FINGER BED DOMAIN-CONTAINING PROTEIN 4"/>
    <property type="match status" value="1"/>
</dbReference>
<keyword evidence="5" id="KW-0862">Zinc</keyword>
<dbReference type="GO" id="GO:0008270">
    <property type="term" value="F:zinc ion binding"/>
    <property type="evidence" value="ECO:0007669"/>
    <property type="project" value="UniProtKB-KW"/>
</dbReference>
<keyword evidence="14" id="KW-1185">Reference proteome</keyword>
<evidence type="ECO:0000256" key="3">
    <source>
        <dbReference type="ARBA" id="ARBA00022723"/>
    </source>
</evidence>
<feature type="domain" description="HAT C-terminal dimerisation" evidence="11">
    <location>
        <begin position="514"/>
        <end position="596"/>
    </location>
</feature>
<keyword evidence="4" id="KW-0863">Zinc-finger</keyword>
<evidence type="ECO:0000259" key="10">
    <source>
        <dbReference type="Pfam" id="PF02892"/>
    </source>
</evidence>
<evidence type="ECO:0008006" key="15">
    <source>
        <dbReference type="Google" id="ProtNLM"/>
    </source>
</evidence>
<evidence type="ECO:0000256" key="7">
    <source>
        <dbReference type="ARBA" id="ARBA00023125"/>
    </source>
</evidence>
<evidence type="ECO:0000256" key="5">
    <source>
        <dbReference type="ARBA" id="ARBA00022833"/>
    </source>
</evidence>
<dbReference type="EMBL" id="UZAU01000655">
    <property type="status" value="NOT_ANNOTATED_CDS"/>
    <property type="molecule type" value="Genomic_DNA"/>
</dbReference>
<evidence type="ECO:0000259" key="11">
    <source>
        <dbReference type="Pfam" id="PF05699"/>
    </source>
</evidence>
<dbReference type="EnsemblPlants" id="evm.model.07.1073">
    <property type="protein sequence ID" value="cds.evm.model.07.1073"/>
    <property type="gene ID" value="evm.TU.07.1073"/>
</dbReference>
<reference evidence="13" key="2">
    <citation type="submission" date="2021-03" db="UniProtKB">
        <authorList>
            <consortium name="EnsemblPlants"/>
        </authorList>
    </citation>
    <scope>IDENTIFICATION</scope>
</reference>
<evidence type="ECO:0000256" key="9">
    <source>
        <dbReference type="ARBA" id="ARBA00023242"/>
    </source>
</evidence>
<evidence type="ECO:0000259" key="12">
    <source>
        <dbReference type="Pfam" id="PF14372"/>
    </source>
</evidence>
<dbReference type="Pfam" id="PF02892">
    <property type="entry name" value="zf-BED"/>
    <property type="match status" value="1"/>
</dbReference>